<dbReference type="EMBL" id="CP012672">
    <property type="protein sequence ID" value="AUX36230.1"/>
    <property type="molecule type" value="Genomic_DNA"/>
</dbReference>
<accession>A0A4P2R007</accession>
<protein>
    <submittedName>
        <fullName evidence="1">Uncharacterized protein</fullName>
    </submittedName>
</protein>
<dbReference type="PROSITE" id="PS51257">
    <property type="entry name" value="PROKAR_LIPOPROTEIN"/>
    <property type="match status" value="1"/>
</dbReference>
<proteinExistence type="predicted"/>
<organism evidence="1 2">
    <name type="scientific">Sorangium cellulosum</name>
    <name type="common">Polyangium cellulosum</name>
    <dbReference type="NCBI Taxonomy" id="56"/>
    <lineage>
        <taxon>Bacteria</taxon>
        <taxon>Pseudomonadati</taxon>
        <taxon>Myxococcota</taxon>
        <taxon>Polyangia</taxon>
        <taxon>Polyangiales</taxon>
        <taxon>Polyangiaceae</taxon>
        <taxon>Sorangium</taxon>
    </lineage>
</organism>
<gene>
    <name evidence="1" type="ORF">SOCE836_084370</name>
</gene>
<name>A0A4P2R007_SORCE</name>
<dbReference type="AlphaFoldDB" id="A0A4P2R007"/>
<sequence>MRSTSYFALGAAALLGCGEGLEIPVPRTEDHSVLLWSGSDPNPPPCPRGRLDYWDGWADVSASPQEECGTCSCGPARCVLPSEFVAHEAALCADEGISVKFDTATYQRGECIKADPLVPDEELASITLNPPAVAHRCEPSQQLTPPPLIGIFARACPWVEGDFADFGGLTCIAPDPDGSCPPGFSGRFEFQERISDARTCTPCTCGDPSGGRCLADVLLFRDTGCSDLITLSNGVETPACIDTQPNWSLAAARVILAHEEPGACSPTVTTSRVEGTIESGETRVFCCTERRVINDD</sequence>
<reference evidence="1 2" key="1">
    <citation type="submission" date="2015-09" db="EMBL/GenBank/DDBJ databases">
        <title>Sorangium comparison.</title>
        <authorList>
            <person name="Zaburannyi N."/>
            <person name="Bunk B."/>
            <person name="Overmann J."/>
            <person name="Mueller R."/>
        </authorList>
    </citation>
    <scope>NUCLEOTIDE SEQUENCE [LARGE SCALE GENOMIC DNA]</scope>
    <source>
        <strain evidence="1 2">So ce836</strain>
    </source>
</reference>
<evidence type="ECO:0000313" key="1">
    <source>
        <dbReference type="EMBL" id="AUX36230.1"/>
    </source>
</evidence>
<dbReference type="Proteomes" id="UP000295497">
    <property type="component" value="Chromosome"/>
</dbReference>
<evidence type="ECO:0000313" key="2">
    <source>
        <dbReference type="Proteomes" id="UP000295497"/>
    </source>
</evidence>